<organism evidence="10 11">
    <name type="scientific">Streptomyces luteireticuli</name>
    <dbReference type="NCBI Taxonomy" id="173858"/>
    <lineage>
        <taxon>Bacteria</taxon>
        <taxon>Bacillati</taxon>
        <taxon>Actinomycetota</taxon>
        <taxon>Actinomycetes</taxon>
        <taxon>Kitasatosporales</taxon>
        <taxon>Streptomycetaceae</taxon>
        <taxon>Streptomyces</taxon>
    </lineage>
</organism>
<dbReference type="PANTHER" id="PTHR36507:SF1">
    <property type="entry name" value="BLL1555 PROTEIN"/>
    <property type="match status" value="1"/>
</dbReference>
<feature type="domain" description="Blue (type 1) copper" evidence="9">
    <location>
        <begin position="83"/>
        <end position="164"/>
    </location>
</feature>
<evidence type="ECO:0000256" key="5">
    <source>
        <dbReference type="ARBA" id="ARBA00022764"/>
    </source>
</evidence>
<keyword evidence="6" id="KW-0249">Electron transport</keyword>
<accession>A0ABN0YGQ7</accession>
<evidence type="ECO:0000256" key="4">
    <source>
        <dbReference type="ARBA" id="ARBA00022723"/>
    </source>
</evidence>
<keyword evidence="11" id="KW-1185">Reference proteome</keyword>
<gene>
    <name evidence="10" type="ORF">GCM10010357_14900</name>
</gene>
<comment type="cofactor">
    <cofactor evidence="1">
        <name>Cu cation</name>
        <dbReference type="ChEBI" id="CHEBI:23378"/>
    </cofactor>
</comment>
<dbReference type="PANTHER" id="PTHR36507">
    <property type="entry name" value="BLL1555 PROTEIN"/>
    <property type="match status" value="1"/>
</dbReference>
<evidence type="ECO:0000256" key="3">
    <source>
        <dbReference type="ARBA" id="ARBA00022448"/>
    </source>
</evidence>
<keyword evidence="5" id="KW-0574">Periplasm</keyword>
<dbReference type="Proteomes" id="UP001500879">
    <property type="component" value="Unassembled WGS sequence"/>
</dbReference>
<feature type="region of interest" description="Disordered" evidence="8">
    <location>
        <begin position="1"/>
        <end position="29"/>
    </location>
</feature>
<name>A0ABN0YGQ7_9ACTN</name>
<proteinExistence type="predicted"/>
<dbReference type="Gene3D" id="2.60.40.420">
    <property type="entry name" value="Cupredoxins - blue copper proteins"/>
    <property type="match status" value="1"/>
</dbReference>
<evidence type="ECO:0000313" key="10">
    <source>
        <dbReference type="EMBL" id="GAA0394960.1"/>
    </source>
</evidence>
<dbReference type="InterPro" id="IPR002386">
    <property type="entry name" value="Amicyanin/Pseudoazurin"/>
</dbReference>
<dbReference type="EMBL" id="BAAABX010000014">
    <property type="protein sequence ID" value="GAA0394960.1"/>
    <property type="molecule type" value="Genomic_DNA"/>
</dbReference>
<dbReference type="Pfam" id="PF00127">
    <property type="entry name" value="Copper-bind"/>
    <property type="match status" value="1"/>
</dbReference>
<evidence type="ECO:0000313" key="11">
    <source>
        <dbReference type="Proteomes" id="UP001500879"/>
    </source>
</evidence>
<feature type="compositionally biased region" description="Low complexity" evidence="8">
    <location>
        <begin position="60"/>
        <end position="81"/>
    </location>
</feature>
<comment type="subcellular location">
    <subcellularLocation>
        <location evidence="2">Periplasm</location>
    </subcellularLocation>
</comment>
<dbReference type="SUPFAM" id="SSF49503">
    <property type="entry name" value="Cupredoxins"/>
    <property type="match status" value="1"/>
</dbReference>
<evidence type="ECO:0000256" key="2">
    <source>
        <dbReference type="ARBA" id="ARBA00004418"/>
    </source>
</evidence>
<evidence type="ECO:0000256" key="1">
    <source>
        <dbReference type="ARBA" id="ARBA00001935"/>
    </source>
</evidence>
<evidence type="ECO:0000259" key="9">
    <source>
        <dbReference type="Pfam" id="PF00127"/>
    </source>
</evidence>
<keyword evidence="7" id="KW-0186">Copper</keyword>
<keyword evidence="4" id="KW-0479">Metal-binding</keyword>
<dbReference type="InterPro" id="IPR052721">
    <property type="entry name" value="ET_Amicyanin"/>
</dbReference>
<evidence type="ECO:0000256" key="8">
    <source>
        <dbReference type="SAM" id="MobiDB-lite"/>
    </source>
</evidence>
<protein>
    <recommendedName>
        <fullName evidence="9">Blue (type 1) copper domain-containing protein</fullName>
    </recommendedName>
</protein>
<evidence type="ECO:0000256" key="6">
    <source>
        <dbReference type="ARBA" id="ARBA00022982"/>
    </source>
</evidence>
<sequence>MGRVGPFPYARDAQSDGADDMTRADTPTWTRGRRIPAVLMAVTAAVVPLGCSGGGGGGHAPASSAAAPTATSPTAAPSTPKAATKVTIVNFAYDPSPLTVGKGTTVTWTNNDEAPHTVTSDGSGPLHSPTFGRGGTYSYTFDSVGTFTYYCTVHPNMHGTVVVK</sequence>
<dbReference type="InterPro" id="IPR000923">
    <property type="entry name" value="BlueCu_1"/>
</dbReference>
<dbReference type="PRINTS" id="PR00155">
    <property type="entry name" value="AMICYANIN"/>
</dbReference>
<evidence type="ECO:0000256" key="7">
    <source>
        <dbReference type="ARBA" id="ARBA00023008"/>
    </source>
</evidence>
<dbReference type="InterPro" id="IPR008972">
    <property type="entry name" value="Cupredoxin"/>
</dbReference>
<keyword evidence="3" id="KW-0813">Transport</keyword>
<comment type="caution">
    <text evidence="10">The sequence shown here is derived from an EMBL/GenBank/DDBJ whole genome shotgun (WGS) entry which is preliminary data.</text>
</comment>
<feature type="region of interest" description="Disordered" evidence="8">
    <location>
        <begin position="54"/>
        <end position="81"/>
    </location>
</feature>
<reference evidence="10 11" key="1">
    <citation type="journal article" date="2019" name="Int. J. Syst. Evol. Microbiol.">
        <title>The Global Catalogue of Microorganisms (GCM) 10K type strain sequencing project: providing services to taxonomists for standard genome sequencing and annotation.</title>
        <authorList>
            <consortium name="The Broad Institute Genomics Platform"/>
            <consortium name="The Broad Institute Genome Sequencing Center for Infectious Disease"/>
            <person name="Wu L."/>
            <person name="Ma J."/>
        </authorList>
    </citation>
    <scope>NUCLEOTIDE SEQUENCE [LARGE SCALE GENOMIC DNA]</scope>
    <source>
        <strain evidence="10 11">JCM 4788</strain>
    </source>
</reference>